<dbReference type="SUPFAM" id="SSF50630">
    <property type="entry name" value="Acid proteases"/>
    <property type="match status" value="1"/>
</dbReference>
<dbReference type="CDD" id="cd00303">
    <property type="entry name" value="retropepsin_like"/>
    <property type="match status" value="1"/>
</dbReference>
<evidence type="ECO:0000259" key="12">
    <source>
        <dbReference type="Pfam" id="PF23472"/>
    </source>
</evidence>
<dbReference type="SUPFAM" id="SSF56112">
    <property type="entry name" value="Protein kinase-like (PK-like)"/>
    <property type="match status" value="1"/>
</dbReference>
<evidence type="ECO:0000256" key="4">
    <source>
        <dbReference type="ARBA" id="ARBA00022729"/>
    </source>
</evidence>
<feature type="domain" description="Serine-threonine/tyrosine-protein kinase catalytic" evidence="11">
    <location>
        <begin position="369"/>
        <end position="424"/>
    </location>
</feature>
<evidence type="ECO:0000259" key="13">
    <source>
        <dbReference type="Pfam" id="PF23577"/>
    </source>
</evidence>
<dbReference type="PANTHER" id="PTHR46204:SF12">
    <property type="entry name" value="LYSM RECEPTOR KINASE K1B"/>
    <property type="match status" value="1"/>
</dbReference>
<dbReference type="Pfam" id="PF07714">
    <property type="entry name" value="PK_Tyr_Ser-Thr"/>
    <property type="match status" value="1"/>
</dbReference>
<feature type="binding site" evidence="8">
    <location>
        <position position="395"/>
    </location>
    <ligand>
        <name>ATP</name>
        <dbReference type="ChEBI" id="CHEBI:30616"/>
    </ligand>
</feature>
<protein>
    <submittedName>
        <fullName evidence="14">LysM domain receptor-like kinase 3 isoform X1</fullName>
    </submittedName>
</protein>
<keyword evidence="7" id="KW-1015">Disulfide bond</keyword>
<dbReference type="InterPro" id="IPR021109">
    <property type="entry name" value="Peptidase_aspartic_dom_sf"/>
</dbReference>
<evidence type="ECO:0000256" key="3">
    <source>
        <dbReference type="ARBA" id="ARBA00022692"/>
    </source>
</evidence>
<dbReference type="GO" id="GO:0005886">
    <property type="term" value="C:plasma membrane"/>
    <property type="evidence" value="ECO:0007669"/>
    <property type="project" value="UniProtKB-SubCell"/>
</dbReference>
<comment type="caution">
    <text evidence="14">The sequence shown here is derived from an EMBL/GenBank/DDBJ whole genome shotgun (WGS) entry which is preliminary data.</text>
</comment>
<keyword evidence="14" id="KW-0808">Transferase</keyword>
<evidence type="ECO:0000256" key="6">
    <source>
        <dbReference type="ARBA" id="ARBA00023136"/>
    </source>
</evidence>
<dbReference type="Gene3D" id="3.30.200.20">
    <property type="entry name" value="Phosphorylase Kinase, domain 1"/>
    <property type="match status" value="1"/>
</dbReference>
<keyword evidence="2" id="KW-1003">Cell membrane</keyword>
<sequence length="895" mass="99355">MERLHRWLRRERSTAKCKDGKSARHNAPRVGLQVSINALLRAFQSFSPIRCRRGFRFSLAMKTKHRFRSLPLSLFFFFFVSLASLYFAAESKCTRGCDLALASYYVWVGVDNMTWLSEIMQSQLLRSSQDIASYNKGTASVDYVRTTSRVNVPFPCDCIGGEFLGHVFTYPLKEGDTYTTVANQSYSNLTTDSFLQSSNSYRPTNIPDSGTLNVTVNCSCGNSKVSKDYGLFVTYPLRDDDSLESIANQSDLDPVLLQRYNPGVNFSKGSGLVYIPGRGLAGGIVAGISVGAVAGVLVLAACVFVVYYRNKKLEEGKLLSEESKVFTQHGKDSNSPAASLDTGITGITVHKSVEFSYEELAQATNNFSMANKIGQGGFGAVYYAELRGEKAAVKKMEMQASREFLAELRVLTNVHHLNLVLHLSKFKHLYSVVKELEGVEEKTLSTKEELEGAEEKTLSTRGELEKSWKQAKITTFSKLIERSMKTVASIRKANKSGNKKNEGVPLMTVATVEEKQPKNTNQQEDGCQFYQVPPPANYDTKGETRPPSWRGRPPPPYPCSMEDVYALLEIWTRDGAGPLRIEGVEEIEEVNFIEEDDHVIVAKGLVKSTNFRAFFDLLEFDEEAKTQAALSIAEIAKNMGGSCCAVTTNMRKIAKAHQSTIIFKDTERAKSGGSHNKPLYVEAQVAELKIRRAMIDGGSSVNIIPYSVLKKSNYLEHLIEKSSTTLGSFNGGAIETVGVVTLSLRVGPFLTANKFHVIDSNPSYHVLLGRPWIHAHDVPSTLHQCVKSNHKGKDIEISATQAPFDEDETHFFEALFLDDYVGRGMSLMASPKGVALEKKKGKMEDLKKEDIKVSKDDMKASSSGSKRTSVEIFEVKGRRIEKSIMNNGRPKYRCL</sequence>
<evidence type="ECO:0000259" key="11">
    <source>
        <dbReference type="Pfam" id="PF07714"/>
    </source>
</evidence>
<dbReference type="Gene3D" id="2.40.70.10">
    <property type="entry name" value="Acid Proteases"/>
    <property type="match status" value="1"/>
</dbReference>
<dbReference type="OrthoDB" id="1736143at2759"/>
<feature type="domain" description="LYK3/RLK10-like LysM" evidence="13">
    <location>
        <begin position="233"/>
        <end position="276"/>
    </location>
</feature>
<dbReference type="Proteomes" id="UP000634136">
    <property type="component" value="Unassembled WGS sequence"/>
</dbReference>
<dbReference type="GO" id="GO:0045087">
    <property type="term" value="P:innate immune response"/>
    <property type="evidence" value="ECO:0007669"/>
    <property type="project" value="InterPro"/>
</dbReference>
<comment type="subcellular location">
    <subcellularLocation>
        <location evidence="1">Cell membrane</location>
        <topology evidence="1">Single-pass membrane protein</topology>
    </subcellularLocation>
</comment>
<keyword evidence="8" id="KW-0067">ATP-binding</keyword>
<gene>
    <name evidence="14" type="ORF">G2W53_029347</name>
</gene>
<dbReference type="InterPro" id="IPR057097">
    <property type="entry name" value="LysM_RLK3/10"/>
</dbReference>
<keyword evidence="5 10" id="KW-1133">Transmembrane helix</keyword>
<feature type="region of interest" description="Disordered" evidence="9">
    <location>
        <begin position="515"/>
        <end position="555"/>
    </location>
</feature>
<dbReference type="InterPro" id="IPR011009">
    <property type="entry name" value="Kinase-like_dom_sf"/>
</dbReference>
<dbReference type="Pfam" id="PF23577">
    <property type="entry name" value="LysM_RLK"/>
    <property type="match status" value="1"/>
</dbReference>
<dbReference type="InterPro" id="IPR001245">
    <property type="entry name" value="Ser-Thr/Tyr_kinase_cat_dom"/>
</dbReference>
<keyword evidence="15" id="KW-1185">Reference proteome</keyword>
<feature type="domain" description="LYK3/4/5 second LysM" evidence="12">
    <location>
        <begin position="166"/>
        <end position="214"/>
    </location>
</feature>
<evidence type="ECO:0000256" key="8">
    <source>
        <dbReference type="PROSITE-ProRule" id="PRU10141"/>
    </source>
</evidence>
<feature type="transmembrane region" description="Helical" evidence="10">
    <location>
        <begin position="70"/>
        <end position="89"/>
    </location>
</feature>
<keyword evidence="14" id="KW-0675">Receptor</keyword>
<keyword evidence="8" id="KW-0547">Nucleotide-binding</keyword>
<keyword evidence="4" id="KW-0732">Signal</keyword>
<evidence type="ECO:0000256" key="9">
    <source>
        <dbReference type="SAM" id="MobiDB-lite"/>
    </source>
</evidence>
<dbReference type="AlphaFoldDB" id="A0A834T2U3"/>
<organism evidence="14 15">
    <name type="scientific">Senna tora</name>
    <dbReference type="NCBI Taxonomy" id="362788"/>
    <lineage>
        <taxon>Eukaryota</taxon>
        <taxon>Viridiplantae</taxon>
        <taxon>Streptophyta</taxon>
        <taxon>Embryophyta</taxon>
        <taxon>Tracheophyta</taxon>
        <taxon>Spermatophyta</taxon>
        <taxon>Magnoliopsida</taxon>
        <taxon>eudicotyledons</taxon>
        <taxon>Gunneridae</taxon>
        <taxon>Pentapetalae</taxon>
        <taxon>rosids</taxon>
        <taxon>fabids</taxon>
        <taxon>Fabales</taxon>
        <taxon>Fabaceae</taxon>
        <taxon>Caesalpinioideae</taxon>
        <taxon>Cassia clade</taxon>
        <taxon>Senna</taxon>
    </lineage>
</organism>
<feature type="transmembrane region" description="Helical" evidence="10">
    <location>
        <begin position="280"/>
        <end position="308"/>
    </location>
</feature>
<accession>A0A834T2U3</accession>
<dbReference type="InterPro" id="IPR044812">
    <property type="entry name" value="CERK1/LYK3-like"/>
</dbReference>
<dbReference type="GO" id="GO:0005524">
    <property type="term" value="F:ATP binding"/>
    <property type="evidence" value="ECO:0007669"/>
    <property type="project" value="UniProtKB-UniRule"/>
</dbReference>
<evidence type="ECO:0000256" key="10">
    <source>
        <dbReference type="SAM" id="Phobius"/>
    </source>
</evidence>
<evidence type="ECO:0000256" key="2">
    <source>
        <dbReference type="ARBA" id="ARBA00022475"/>
    </source>
</evidence>
<evidence type="ECO:0000256" key="7">
    <source>
        <dbReference type="ARBA" id="ARBA00023157"/>
    </source>
</evidence>
<dbReference type="EMBL" id="JAAIUW010000009">
    <property type="protein sequence ID" value="KAF7815378.1"/>
    <property type="molecule type" value="Genomic_DNA"/>
</dbReference>
<evidence type="ECO:0000313" key="15">
    <source>
        <dbReference type="Proteomes" id="UP000634136"/>
    </source>
</evidence>
<name>A0A834T2U3_9FABA</name>
<dbReference type="PROSITE" id="PS00107">
    <property type="entry name" value="PROTEIN_KINASE_ATP"/>
    <property type="match status" value="1"/>
</dbReference>
<keyword evidence="3 10" id="KW-0812">Transmembrane</keyword>
<dbReference type="InterPro" id="IPR017441">
    <property type="entry name" value="Protein_kinase_ATP_BS"/>
</dbReference>
<evidence type="ECO:0000256" key="5">
    <source>
        <dbReference type="ARBA" id="ARBA00022989"/>
    </source>
</evidence>
<keyword evidence="6 10" id="KW-0472">Membrane</keyword>
<dbReference type="PANTHER" id="PTHR46204">
    <property type="entry name" value="CHITIN ELICITOR RECEPTOR KINASE 1-RELATED"/>
    <property type="match status" value="1"/>
</dbReference>
<reference evidence="14" key="1">
    <citation type="submission" date="2020-09" db="EMBL/GenBank/DDBJ databases">
        <title>Genome-Enabled Discovery of Anthraquinone Biosynthesis in Senna tora.</title>
        <authorList>
            <person name="Kang S.-H."/>
            <person name="Pandey R.P."/>
            <person name="Lee C.-M."/>
            <person name="Sim J.-S."/>
            <person name="Jeong J.-T."/>
            <person name="Choi B.-S."/>
            <person name="Jung M."/>
            <person name="Ginzburg D."/>
            <person name="Zhao K."/>
            <person name="Won S.Y."/>
            <person name="Oh T.-J."/>
            <person name="Yu Y."/>
            <person name="Kim N.-H."/>
            <person name="Lee O.R."/>
            <person name="Lee T.-H."/>
            <person name="Bashyal P."/>
            <person name="Kim T.-S."/>
            <person name="Lee W.-H."/>
            <person name="Kawkins C."/>
            <person name="Kim C.-K."/>
            <person name="Kim J.S."/>
            <person name="Ahn B.O."/>
            <person name="Rhee S.Y."/>
            <person name="Sohng J.K."/>
        </authorList>
    </citation>
    <scope>NUCLEOTIDE SEQUENCE</scope>
    <source>
        <tissue evidence="14">Leaf</tissue>
    </source>
</reference>
<evidence type="ECO:0000256" key="1">
    <source>
        <dbReference type="ARBA" id="ARBA00004162"/>
    </source>
</evidence>
<keyword evidence="14" id="KW-0418">Kinase</keyword>
<proteinExistence type="predicted"/>
<dbReference type="InterPro" id="IPR056562">
    <property type="entry name" value="LysM2_CERK1_LYK3_4_5"/>
</dbReference>
<evidence type="ECO:0000313" key="14">
    <source>
        <dbReference type="EMBL" id="KAF7815378.1"/>
    </source>
</evidence>
<dbReference type="GO" id="GO:0019199">
    <property type="term" value="F:transmembrane receptor protein kinase activity"/>
    <property type="evidence" value="ECO:0007669"/>
    <property type="project" value="InterPro"/>
</dbReference>
<dbReference type="Pfam" id="PF23472">
    <property type="entry name" value="LysM2_CERK1_LYK3_4_5"/>
    <property type="match status" value="1"/>
</dbReference>